<proteinExistence type="predicted"/>
<comment type="caution">
    <text evidence="3">The sequence shown here is derived from an EMBL/GenBank/DDBJ whole genome shotgun (WGS) entry which is preliminary data.</text>
</comment>
<dbReference type="SUPFAM" id="SSF53254">
    <property type="entry name" value="Phosphoglycerate mutase-like"/>
    <property type="match status" value="1"/>
</dbReference>
<dbReference type="PANTHER" id="PTHR48100:SF10">
    <property type="entry name" value="2-CARBOXY-D-ARABINITOL-1-PHOSPHATASE-RELATED"/>
    <property type="match status" value="1"/>
</dbReference>
<organism evidence="3 4">
    <name type="scientific">Microbacterium maritypicum</name>
    <name type="common">Microbacterium liquefaciens</name>
    <dbReference type="NCBI Taxonomy" id="33918"/>
    <lineage>
        <taxon>Bacteria</taxon>
        <taxon>Bacillati</taxon>
        <taxon>Actinomycetota</taxon>
        <taxon>Actinomycetes</taxon>
        <taxon>Micrococcales</taxon>
        <taxon>Microbacteriaceae</taxon>
        <taxon>Microbacterium</taxon>
    </lineage>
</organism>
<dbReference type="PANTHER" id="PTHR48100">
    <property type="entry name" value="BROAD-SPECIFICITY PHOSPHATASE YOR283W-RELATED"/>
    <property type="match status" value="1"/>
</dbReference>
<dbReference type="Proteomes" id="UP000317410">
    <property type="component" value="Unassembled WGS sequence"/>
</dbReference>
<dbReference type="InterPro" id="IPR050275">
    <property type="entry name" value="PGM_Phosphatase"/>
</dbReference>
<evidence type="ECO:0000256" key="1">
    <source>
        <dbReference type="PIRSR" id="PIRSR613078-1"/>
    </source>
</evidence>
<protein>
    <submittedName>
        <fullName evidence="3">Fructose 1,6-bisphosphatase</fullName>
    </submittedName>
</protein>
<dbReference type="InterPro" id="IPR013078">
    <property type="entry name" value="His_Pase_superF_clade-1"/>
</dbReference>
<dbReference type="CDD" id="cd07067">
    <property type="entry name" value="HP_PGM_like"/>
    <property type="match status" value="1"/>
</dbReference>
<dbReference type="RefSeq" id="WP_141386418.1">
    <property type="nucleotide sequence ID" value="NZ_BJNQ01000007.1"/>
</dbReference>
<evidence type="ECO:0000313" key="4">
    <source>
        <dbReference type="Proteomes" id="UP000317410"/>
    </source>
</evidence>
<feature type="binding site" evidence="2">
    <location>
        <begin position="7"/>
        <end position="14"/>
    </location>
    <ligand>
        <name>substrate</name>
    </ligand>
</feature>
<name>A0A4Y4B460_MICMQ</name>
<gene>
    <name evidence="3" type="ORF">MLI01_14230</name>
</gene>
<evidence type="ECO:0000313" key="3">
    <source>
        <dbReference type="EMBL" id="GEC75278.1"/>
    </source>
</evidence>
<feature type="binding site" evidence="2">
    <location>
        <begin position="82"/>
        <end position="85"/>
    </location>
    <ligand>
        <name>substrate</name>
    </ligand>
</feature>
<dbReference type="GO" id="GO:0016791">
    <property type="term" value="F:phosphatase activity"/>
    <property type="evidence" value="ECO:0007669"/>
    <property type="project" value="TreeGrafter"/>
</dbReference>
<dbReference type="EMBL" id="BJNQ01000007">
    <property type="protein sequence ID" value="GEC75278.1"/>
    <property type="molecule type" value="Genomic_DNA"/>
</dbReference>
<accession>A0A4Y4B460</accession>
<dbReference type="SMART" id="SM00855">
    <property type="entry name" value="PGAM"/>
    <property type="match status" value="1"/>
</dbReference>
<feature type="binding site" evidence="2">
    <location>
        <position position="57"/>
    </location>
    <ligand>
        <name>substrate</name>
    </ligand>
</feature>
<feature type="active site" description="Tele-phosphohistidine intermediate" evidence="1">
    <location>
        <position position="8"/>
    </location>
</feature>
<dbReference type="Pfam" id="PF00300">
    <property type="entry name" value="His_Phos_1"/>
    <property type="match status" value="1"/>
</dbReference>
<dbReference type="AlphaFoldDB" id="A0A4Y4B460"/>
<dbReference type="InterPro" id="IPR029033">
    <property type="entry name" value="His_PPase_superfam"/>
</dbReference>
<sequence length="179" mass="19701">MTLALVRHGRTAWNRERRMQGQSDIALDPVGEAQAEAAGRLLATAVWTRIVSSPLRRASQSAEIIRTHMPHAEYRVHDGLVERHYGEADGLQVTEAWERWPDQNYPGAESVAATADRAASALRELLRDDVDTVVVAHGTLLRLGIEAVTGHQCSRLSNGDVVLLEGSEALGYTARWLTE</sequence>
<dbReference type="Gene3D" id="3.40.50.1240">
    <property type="entry name" value="Phosphoglycerate mutase-like"/>
    <property type="match status" value="1"/>
</dbReference>
<reference evidence="3 4" key="1">
    <citation type="submission" date="2019-06" db="EMBL/GenBank/DDBJ databases">
        <title>Whole genome shotgun sequence of Microbacterium liquefaciens NBRC 15037.</title>
        <authorList>
            <person name="Hosoyama A."/>
            <person name="Uohara A."/>
            <person name="Ohji S."/>
            <person name="Ichikawa N."/>
        </authorList>
    </citation>
    <scope>NUCLEOTIDE SEQUENCE [LARGE SCALE GENOMIC DNA]</scope>
    <source>
        <strain evidence="3 4">NBRC 15037</strain>
    </source>
</reference>
<feature type="active site" description="Proton donor/acceptor" evidence="1">
    <location>
        <position position="82"/>
    </location>
</feature>
<evidence type="ECO:0000256" key="2">
    <source>
        <dbReference type="PIRSR" id="PIRSR613078-2"/>
    </source>
</evidence>